<dbReference type="GO" id="GO:0015293">
    <property type="term" value="F:symporter activity"/>
    <property type="evidence" value="ECO:0007669"/>
    <property type="project" value="InterPro"/>
</dbReference>
<dbReference type="GO" id="GO:0005886">
    <property type="term" value="C:plasma membrane"/>
    <property type="evidence" value="ECO:0007669"/>
    <property type="project" value="TreeGrafter"/>
</dbReference>
<evidence type="ECO:0000256" key="1">
    <source>
        <dbReference type="ARBA" id="ARBA00022597"/>
    </source>
</evidence>
<keyword evidence="2" id="KW-0472">Membrane</keyword>
<dbReference type="RefSeq" id="WP_112278647.1">
    <property type="nucleotide sequence ID" value="NZ_AZFE01000031.1"/>
</dbReference>
<comment type="caution">
    <text evidence="3">The sequence shown here is derived from an EMBL/GenBank/DDBJ whole genome shotgun (WGS) entry which is preliminary data.</text>
</comment>
<evidence type="ECO:0000313" key="3">
    <source>
        <dbReference type="EMBL" id="KRL55272.1"/>
    </source>
</evidence>
<gene>
    <name evidence="3" type="ORF">FC70_GL000868</name>
</gene>
<feature type="transmembrane region" description="Helical" evidence="2">
    <location>
        <begin position="189"/>
        <end position="210"/>
    </location>
</feature>
<feature type="transmembrane region" description="Helical" evidence="2">
    <location>
        <begin position="116"/>
        <end position="136"/>
    </location>
</feature>
<dbReference type="SUPFAM" id="SSF103473">
    <property type="entry name" value="MFS general substrate transporter"/>
    <property type="match status" value="1"/>
</dbReference>
<dbReference type="PATRIC" id="fig|1423778.4.peg.901"/>
<dbReference type="Pfam" id="PF13347">
    <property type="entry name" value="MFS_2"/>
    <property type="match status" value="1"/>
</dbReference>
<evidence type="ECO:0000313" key="4">
    <source>
        <dbReference type="Proteomes" id="UP000051697"/>
    </source>
</evidence>
<dbReference type="PANTHER" id="PTHR11328:SF24">
    <property type="entry name" value="MAJOR FACILITATOR SUPERFAMILY (MFS) PROFILE DOMAIN-CONTAINING PROTEIN"/>
    <property type="match status" value="1"/>
</dbReference>
<name>A0A0R1RPU0_9LACO</name>
<feature type="transmembrane region" description="Helical" evidence="2">
    <location>
        <begin position="156"/>
        <end position="177"/>
    </location>
</feature>
<dbReference type="Gene3D" id="1.20.1250.20">
    <property type="entry name" value="MFS general substrate transporter like domains"/>
    <property type="match status" value="2"/>
</dbReference>
<dbReference type="KEGG" id="lol:LACOL_0429"/>
<dbReference type="GO" id="GO:0008643">
    <property type="term" value="P:carbohydrate transport"/>
    <property type="evidence" value="ECO:0007669"/>
    <property type="project" value="InterPro"/>
</dbReference>
<dbReference type="InterPro" id="IPR036259">
    <property type="entry name" value="MFS_trans_sf"/>
</dbReference>
<feature type="transmembrane region" description="Helical" evidence="2">
    <location>
        <begin position="330"/>
        <end position="355"/>
    </location>
</feature>
<dbReference type="EMBL" id="AZFE01000031">
    <property type="protein sequence ID" value="KRL55272.1"/>
    <property type="molecule type" value="Genomic_DNA"/>
</dbReference>
<keyword evidence="4" id="KW-1185">Reference proteome</keyword>
<dbReference type="InterPro" id="IPR001927">
    <property type="entry name" value="Na/Gal_symport"/>
</dbReference>
<proteinExistence type="predicted"/>
<evidence type="ECO:0000256" key="2">
    <source>
        <dbReference type="SAM" id="Phobius"/>
    </source>
</evidence>
<organism evidence="3 4">
    <name type="scientific">Paucilactobacillus oligofermentans DSM 15707 = LMG 22743</name>
    <dbReference type="NCBI Taxonomy" id="1423778"/>
    <lineage>
        <taxon>Bacteria</taxon>
        <taxon>Bacillati</taxon>
        <taxon>Bacillota</taxon>
        <taxon>Bacilli</taxon>
        <taxon>Lactobacillales</taxon>
        <taxon>Lactobacillaceae</taxon>
        <taxon>Paucilactobacillus</taxon>
    </lineage>
</organism>
<keyword evidence="2" id="KW-1133">Transmembrane helix</keyword>
<dbReference type="AlphaFoldDB" id="A0A0R1RPU0"/>
<dbReference type="GO" id="GO:0006814">
    <property type="term" value="P:sodium ion transport"/>
    <property type="evidence" value="ECO:0007669"/>
    <property type="project" value="InterPro"/>
</dbReference>
<feature type="transmembrane region" description="Helical" evidence="2">
    <location>
        <begin position="240"/>
        <end position="265"/>
    </location>
</feature>
<keyword evidence="1" id="KW-0813">Transport</keyword>
<sequence length="461" mass="50363">MDSQKVQATEDLEVTLAFKERMGIGIAGFATNLVWSSMSSYILFYYTDVIGLSAALLSTMMLFVRLLDGGADIGMGMVVDRTHSKYGKARPWVKWLAIPFGISSMLLFSVPDLGATGSFIYATVTYVIVNLIYTALNIPLSTLSALVTKSQYERSVLQIFNTILSTICTLLVMNVVLPMVKIFGNGRMGWFITFTIFGVIATILFFYTFYSTKERVTEATVKKEEVPFKIGFKALFTNKYWVIIVLLLVTAFLNMGIGGSVALYFTTYIMKNAEFLGIISIASRIPSVLVLAVVCAPLVKRYGKKNVVMAGSIISVIGKLVMVIDMTSPIVVLIASVILGVGGGMLGAGSFAFLADTVEYGEWKSGVRTEGLIFSAASFGLKVGTGLATAIVGWGLAYFGYHSGAVTQTAHAIQGIEFLYIWLPLGLSIVQVILLCFYDLDKIYPQIMKDLNERNRAKNAE</sequence>
<dbReference type="NCBIfam" id="TIGR00792">
    <property type="entry name" value="gph"/>
    <property type="match status" value="1"/>
</dbReference>
<feature type="transmembrane region" description="Helical" evidence="2">
    <location>
        <begin position="277"/>
        <end position="299"/>
    </location>
</feature>
<dbReference type="PANTHER" id="PTHR11328">
    <property type="entry name" value="MAJOR FACILITATOR SUPERFAMILY DOMAIN-CONTAINING PROTEIN"/>
    <property type="match status" value="1"/>
</dbReference>
<feature type="transmembrane region" description="Helical" evidence="2">
    <location>
        <begin position="306"/>
        <end position="324"/>
    </location>
</feature>
<feature type="transmembrane region" description="Helical" evidence="2">
    <location>
        <begin position="419"/>
        <end position="440"/>
    </location>
</feature>
<dbReference type="Proteomes" id="UP000051697">
    <property type="component" value="Unassembled WGS sequence"/>
</dbReference>
<accession>A0A0R1RPU0</accession>
<dbReference type="OrthoDB" id="9764596at2"/>
<feature type="transmembrane region" description="Helical" evidence="2">
    <location>
        <begin position="92"/>
        <end position="110"/>
    </location>
</feature>
<keyword evidence="1" id="KW-0762">Sugar transport</keyword>
<keyword evidence="2" id="KW-0812">Transmembrane</keyword>
<reference evidence="3 4" key="1">
    <citation type="journal article" date="2015" name="Genome Announc.">
        <title>Expanding the biotechnology potential of lactobacilli through comparative genomics of 213 strains and associated genera.</title>
        <authorList>
            <person name="Sun Z."/>
            <person name="Harris H.M."/>
            <person name="McCann A."/>
            <person name="Guo C."/>
            <person name="Argimon S."/>
            <person name="Zhang W."/>
            <person name="Yang X."/>
            <person name="Jeffery I.B."/>
            <person name="Cooney J.C."/>
            <person name="Kagawa T.F."/>
            <person name="Liu W."/>
            <person name="Song Y."/>
            <person name="Salvetti E."/>
            <person name="Wrobel A."/>
            <person name="Rasinkangas P."/>
            <person name="Parkhill J."/>
            <person name="Rea M.C."/>
            <person name="O'Sullivan O."/>
            <person name="Ritari J."/>
            <person name="Douillard F.P."/>
            <person name="Paul Ross R."/>
            <person name="Yang R."/>
            <person name="Briner A.E."/>
            <person name="Felis G.E."/>
            <person name="de Vos W.M."/>
            <person name="Barrangou R."/>
            <person name="Klaenhammer T.R."/>
            <person name="Caufield P.W."/>
            <person name="Cui Y."/>
            <person name="Zhang H."/>
            <person name="O'Toole P.W."/>
        </authorList>
    </citation>
    <scope>NUCLEOTIDE SEQUENCE [LARGE SCALE GENOMIC DNA]</scope>
    <source>
        <strain evidence="3 4">DSM 15707</strain>
    </source>
</reference>
<feature type="transmembrane region" description="Helical" evidence="2">
    <location>
        <begin position="43"/>
        <end position="67"/>
    </location>
</feature>
<dbReference type="CDD" id="cd17332">
    <property type="entry name" value="MFS_MelB_like"/>
    <property type="match status" value="1"/>
</dbReference>
<protein>
    <submittedName>
        <fullName evidence="3">Uncharacterized protein</fullName>
    </submittedName>
</protein>
<dbReference type="InterPro" id="IPR039672">
    <property type="entry name" value="MFS_2"/>
</dbReference>
<dbReference type="STRING" id="1423778.FC70_GL000868"/>
<feature type="transmembrane region" description="Helical" evidence="2">
    <location>
        <begin position="376"/>
        <end position="399"/>
    </location>
</feature>